<accession>A0AAX2CNU4</accession>
<dbReference type="EMBL" id="FMIK01000068">
    <property type="protein sequence ID" value="SCM08297.1"/>
    <property type="molecule type" value="Genomic_DNA"/>
</dbReference>
<dbReference type="Proteomes" id="UP000242164">
    <property type="component" value="Unassembled WGS sequence"/>
</dbReference>
<gene>
    <name evidence="1" type="ORF">BCB44BAC_04568</name>
</gene>
<reference evidence="1 2" key="1">
    <citation type="submission" date="2016-08" db="EMBL/GenBank/DDBJ databases">
        <authorList>
            <person name="Loux V."/>
            <person name="Rue O."/>
        </authorList>
    </citation>
    <scope>NUCLEOTIDE SEQUENCE [LARGE SCALE GENOMIC DNA]</scope>
    <source>
        <strain evidence="1 2">AFSSA_08CEB44bac</strain>
    </source>
</reference>
<name>A0AAX2CNU4_9BACI</name>
<evidence type="ECO:0000313" key="2">
    <source>
        <dbReference type="Proteomes" id="UP000242164"/>
    </source>
</evidence>
<organism evidence="1 2">
    <name type="scientific">Bacillus cytotoxicus</name>
    <dbReference type="NCBI Taxonomy" id="580165"/>
    <lineage>
        <taxon>Bacteria</taxon>
        <taxon>Bacillati</taxon>
        <taxon>Bacillota</taxon>
        <taxon>Bacilli</taxon>
        <taxon>Bacillales</taxon>
        <taxon>Bacillaceae</taxon>
        <taxon>Bacillus</taxon>
        <taxon>Bacillus cereus group</taxon>
    </lineage>
</organism>
<comment type="caution">
    <text evidence="1">The sequence shown here is derived from an EMBL/GenBank/DDBJ whole genome shotgun (WGS) entry which is preliminary data.</text>
</comment>
<evidence type="ECO:0000313" key="1">
    <source>
        <dbReference type="EMBL" id="SCM08297.1"/>
    </source>
</evidence>
<dbReference type="AlphaFoldDB" id="A0AAX2CNU4"/>
<sequence length="723" mass="83813">MKDKIYSIAAPYLSLNEKSFAVSLIPSSSLEKTYCISLSVSNPFGKNEHDYPVSMPSNSRYKAIKEENDGVFATKNNRIKGVLSDIFSRAIREIEIEANILSVEDAHSERFIGANVSSTQTFQQSRDFTMEISQTQEFNQLRCFNTDIYINQEALQHNRTFDMNHIVEENTAHRTTDEYEMAAPITEEMLLKKVRQFAADVAELPEWVKVARILYGERFYEHVMAERTKRELHGINLADDAGDLLVKEWNAVPNDDIETADRKIREINSSYEECDLFDGQGIPVYLPDYDLFARIQRELPTIHIQLDMADRDILKVNGEFDSYEIVNRSTLEVTSIYINSDKHVRKKSHIETVDTDFDYSSRTINMFAAIPSSNHEYAVRTHSYHATEITDDNQANKVTNEYAVNSIADAELMNNRSREFIIENMEIDIGNHEYKEHITVINNAASADKTIDEITTSCIEVASVNRLAKNIVTDIIENELSGRRNKEITTLEERLQLFIRNRMQINATREEYDLFEGQGLPVYLPDYDLFARIQRELYTEMILSEKMTHSEVNIVSKLIDTIDSKRFIPDITMDMSEITNTERTVVEIETENITYNALAETPAKKTLIHEQDVFDVSRQFRADYMEDNTFDRNSTLKTTVNESEQFDRPFLIDGSIEEIDIFKIDMTFHANCIKFDDFIVNNVYNADVIEVTENKVVAEEQPRLWLRHSRQSWWTNSSWKKTR</sequence>
<dbReference type="RefSeq" id="WP_087099739.1">
    <property type="nucleotide sequence ID" value="NZ_CP066179.1"/>
</dbReference>
<proteinExistence type="predicted"/>
<protein>
    <submittedName>
        <fullName evidence="1">Uncharacterized protein</fullName>
    </submittedName>
</protein>